<organism evidence="1">
    <name type="scientific">Heliothis virescens</name>
    <name type="common">Tobacco budworm moth</name>
    <dbReference type="NCBI Taxonomy" id="7102"/>
    <lineage>
        <taxon>Eukaryota</taxon>
        <taxon>Metazoa</taxon>
        <taxon>Ecdysozoa</taxon>
        <taxon>Arthropoda</taxon>
        <taxon>Hexapoda</taxon>
        <taxon>Insecta</taxon>
        <taxon>Pterygota</taxon>
        <taxon>Neoptera</taxon>
        <taxon>Endopterygota</taxon>
        <taxon>Lepidoptera</taxon>
        <taxon>Glossata</taxon>
        <taxon>Ditrysia</taxon>
        <taxon>Noctuoidea</taxon>
        <taxon>Noctuidae</taxon>
        <taxon>Heliothinae</taxon>
        <taxon>Heliothis</taxon>
    </lineage>
</organism>
<gene>
    <name evidence="1" type="ORF">B5V51_6640</name>
</gene>
<accession>A0A2A4J5L4</accession>
<dbReference type="AlphaFoldDB" id="A0A2A4J5L4"/>
<reference evidence="1" key="1">
    <citation type="submission" date="2017-09" db="EMBL/GenBank/DDBJ databases">
        <title>Contemporary evolution of a Lepidopteran species, Heliothis virescens, in response to modern agricultural practices.</title>
        <authorList>
            <person name="Fritz M.L."/>
            <person name="Deyonke A.M."/>
            <person name="Papanicolaou A."/>
            <person name="Micinski S."/>
            <person name="Westbrook J."/>
            <person name="Gould F."/>
        </authorList>
    </citation>
    <scope>NUCLEOTIDE SEQUENCE [LARGE SCALE GENOMIC DNA]</scope>
    <source>
        <strain evidence="1">HvINT-</strain>
        <tissue evidence="1">Whole body</tissue>
    </source>
</reference>
<dbReference type="EMBL" id="NWSH01002934">
    <property type="protein sequence ID" value="PCG67261.1"/>
    <property type="molecule type" value="Genomic_DNA"/>
</dbReference>
<evidence type="ECO:0000313" key="1">
    <source>
        <dbReference type="EMBL" id="PCG67261.1"/>
    </source>
</evidence>
<protein>
    <submittedName>
        <fullName evidence="1">Uncharacterized protein</fullName>
    </submittedName>
</protein>
<name>A0A2A4J5L4_HELVI</name>
<sequence>MGPFKTAVLSGRDCPDPSKPYIKNPSMVFYPTVHNVSGRTVIHGNFTVFRDTKDVKIKIRSYFWKFNKWVSSPILKQVDCHGSLLQITFSATNVKYDKKQCMFFKGAYAFKNLEFNYLQHIWASKLPYGRILWRLEVYSKDGMYFCNDFDSLTVPG</sequence>
<proteinExistence type="predicted"/>
<comment type="caution">
    <text evidence="1">The sequence shown here is derived from an EMBL/GenBank/DDBJ whole genome shotgun (WGS) entry which is preliminary data.</text>
</comment>